<evidence type="ECO:0000313" key="4">
    <source>
        <dbReference type="Proteomes" id="UP000007800"/>
    </source>
</evidence>
<proteinExistence type="predicted"/>
<dbReference type="EMBL" id="GG675180">
    <property type="protein sequence ID" value="EER13484.1"/>
    <property type="molecule type" value="Genomic_DNA"/>
</dbReference>
<dbReference type="Pfam" id="PF00036">
    <property type="entry name" value="EF-hand_1"/>
    <property type="match status" value="1"/>
</dbReference>
<dbReference type="InterPro" id="IPR002048">
    <property type="entry name" value="EF_hand_dom"/>
</dbReference>
<name>C5KPT7_PERM5</name>
<dbReference type="InterPro" id="IPR011992">
    <property type="entry name" value="EF-hand-dom_pair"/>
</dbReference>
<evidence type="ECO:0000256" key="1">
    <source>
        <dbReference type="ARBA" id="ARBA00022837"/>
    </source>
</evidence>
<feature type="non-terminal residue" evidence="3">
    <location>
        <position position="87"/>
    </location>
</feature>
<dbReference type="AlphaFoldDB" id="C5KPT7"/>
<evidence type="ECO:0000313" key="3">
    <source>
        <dbReference type="EMBL" id="EER13484.1"/>
    </source>
</evidence>
<dbReference type="Proteomes" id="UP000007800">
    <property type="component" value="Unassembled WGS sequence"/>
</dbReference>
<dbReference type="GeneID" id="9042225"/>
<reference evidence="3 4" key="1">
    <citation type="submission" date="2008-07" db="EMBL/GenBank/DDBJ databases">
        <authorList>
            <person name="El-Sayed N."/>
            <person name="Caler E."/>
            <person name="Inman J."/>
            <person name="Amedeo P."/>
            <person name="Hass B."/>
            <person name="Wortman J."/>
        </authorList>
    </citation>
    <scope>NUCLEOTIDE SEQUENCE [LARGE SCALE GENOMIC DNA]</scope>
    <source>
        <strain evidence="4">ATCC 50983 / TXsc</strain>
    </source>
</reference>
<dbReference type="RefSeq" id="XP_002781689.1">
    <property type="nucleotide sequence ID" value="XM_002781643.1"/>
</dbReference>
<gene>
    <name evidence="3" type="ORF">Pmar_PMAR000071</name>
</gene>
<dbReference type="PROSITE" id="PS50222">
    <property type="entry name" value="EF_HAND_2"/>
    <property type="match status" value="1"/>
</dbReference>
<keyword evidence="1" id="KW-0106">Calcium</keyword>
<dbReference type="SUPFAM" id="SSF47473">
    <property type="entry name" value="EF-hand"/>
    <property type="match status" value="1"/>
</dbReference>
<dbReference type="Gene3D" id="1.10.238.10">
    <property type="entry name" value="EF-hand"/>
    <property type="match status" value="1"/>
</dbReference>
<dbReference type="InParanoid" id="C5KPT7"/>
<dbReference type="InterPro" id="IPR018247">
    <property type="entry name" value="EF_Hand_1_Ca_BS"/>
</dbReference>
<evidence type="ECO:0000259" key="2">
    <source>
        <dbReference type="PROSITE" id="PS50222"/>
    </source>
</evidence>
<accession>C5KPT7</accession>
<sequence>MAQVFECLDADGDGEVNRDEFLQGCARLRSDPKTRDVNRIPIYIQSLAARIEWYEQKVDALVDEVLVVLERKMRENGVEANHFKRRQ</sequence>
<keyword evidence="4" id="KW-1185">Reference proteome</keyword>
<protein>
    <recommendedName>
        <fullName evidence="2">EF-hand domain-containing protein</fullName>
    </recommendedName>
</protein>
<feature type="domain" description="EF-hand" evidence="2">
    <location>
        <begin position="1"/>
        <end position="31"/>
    </location>
</feature>
<dbReference type="PROSITE" id="PS00018">
    <property type="entry name" value="EF_HAND_1"/>
    <property type="match status" value="1"/>
</dbReference>
<organism evidence="4">
    <name type="scientific">Perkinsus marinus (strain ATCC 50983 / TXsc)</name>
    <dbReference type="NCBI Taxonomy" id="423536"/>
    <lineage>
        <taxon>Eukaryota</taxon>
        <taxon>Sar</taxon>
        <taxon>Alveolata</taxon>
        <taxon>Perkinsozoa</taxon>
        <taxon>Perkinsea</taxon>
        <taxon>Perkinsida</taxon>
        <taxon>Perkinsidae</taxon>
        <taxon>Perkinsus</taxon>
    </lineage>
</organism>
<dbReference type="GO" id="GO:0005509">
    <property type="term" value="F:calcium ion binding"/>
    <property type="evidence" value="ECO:0007669"/>
    <property type="project" value="InterPro"/>
</dbReference>